<reference evidence="2" key="1">
    <citation type="submission" date="2017-05" db="EMBL/GenBank/DDBJ databases">
        <authorList>
            <person name="Lin X.B."/>
            <person name="Stothard P."/>
            <person name="Tasseva G."/>
            <person name="Walter J."/>
        </authorList>
    </citation>
    <scope>NUCLEOTIDE SEQUENCE [LARGE SCALE GENOMIC DNA]</scope>
    <source>
        <strain evidence="2">103v</strain>
    </source>
</reference>
<organism evidence="1 2">
    <name type="scientific">Limosilactobacillus reuteri</name>
    <name type="common">Lactobacillus reuteri</name>
    <dbReference type="NCBI Taxonomy" id="1598"/>
    <lineage>
        <taxon>Bacteria</taxon>
        <taxon>Bacillati</taxon>
        <taxon>Bacillota</taxon>
        <taxon>Bacilli</taxon>
        <taxon>Lactobacillales</taxon>
        <taxon>Lactobacillaceae</taxon>
        <taxon>Limosilactobacillus</taxon>
    </lineage>
</organism>
<proteinExistence type="predicted"/>
<gene>
    <name evidence="1" type="ORF">CBG21_00935</name>
</gene>
<dbReference type="AlphaFoldDB" id="A0A256VQ55"/>
<dbReference type="EMBL" id="NGQC01000015">
    <property type="protein sequence ID" value="OYT04989.1"/>
    <property type="molecule type" value="Genomic_DNA"/>
</dbReference>
<accession>A0A256VQ55</accession>
<evidence type="ECO:0000313" key="1">
    <source>
        <dbReference type="EMBL" id="OYT04989.1"/>
    </source>
</evidence>
<name>A0A256VQ55_LIMRT</name>
<reference evidence="1 2" key="2">
    <citation type="submission" date="2017-09" db="EMBL/GenBank/DDBJ databases">
        <title>Tripartite evolution among Lactobacillus johnsonii, Lactobacillus taiwanensis, Lactobacillus reuteri and their rodent host.</title>
        <authorList>
            <person name="Wang T."/>
            <person name="Knowles S."/>
            <person name="Cheng C."/>
        </authorList>
    </citation>
    <scope>NUCLEOTIDE SEQUENCE [LARGE SCALE GENOMIC DNA]</scope>
    <source>
        <strain evidence="1 2">103v</strain>
    </source>
</reference>
<dbReference type="RefSeq" id="WP_094504642.1">
    <property type="nucleotide sequence ID" value="NZ_NGPH01000030.1"/>
</dbReference>
<protein>
    <submittedName>
        <fullName evidence="1">Uncharacterized protein</fullName>
    </submittedName>
</protein>
<dbReference type="Proteomes" id="UP000216122">
    <property type="component" value="Unassembled WGS sequence"/>
</dbReference>
<sequence length="76" mass="8565">MAKGSIIMEINADALKNFQDSKFNFVDADGNDIDFDNLDESIKYTLRDGETVVEDDMHAKDVVDTINNEYGKTMNV</sequence>
<evidence type="ECO:0000313" key="2">
    <source>
        <dbReference type="Proteomes" id="UP000216122"/>
    </source>
</evidence>
<comment type="caution">
    <text evidence="1">The sequence shown here is derived from an EMBL/GenBank/DDBJ whole genome shotgun (WGS) entry which is preliminary data.</text>
</comment>